<feature type="transmembrane region" description="Helical" evidence="1">
    <location>
        <begin position="124"/>
        <end position="147"/>
    </location>
</feature>
<sequence>MEEQQVGFLDVLCWATAVIAPALSIPGMVKRWRQWTLGQGDRRPEPTVAALACGLAWCYYGHINDQAEPLRINAWGALVQAACLFTYLWLCTPEERKHALLSIIVAAGYVYTTFFIPYNDADDLKSMCTFAGLVSAAAPLLTFALLVDEWSIAMLPPWGMSCFSMPHSFAWCVRGRNKEDGHPAYAMVIPNGVGAVCSLVLLLLAWYWPPAPAAQGRDAPTTVINIDDLGVAPAAGLPPPAAQTHGVVRNRRVAATDDEARAMLINPGLVDVAKAAGTASVPPLPTQAEIQERERIAAEAQETRALLNQDLVGVSAGKTHEE</sequence>
<dbReference type="AlphaFoldDB" id="A0A8I6Z3W9"/>
<organism evidence="2 3">
    <name type="scientific">Hordeum vulgare subsp. vulgare</name>
    <name type="common">Domesticated barley</name>
    <dbReference type="NCBI Taxonomy" id="112509"/>
    <lineage>
        <taxon>Eukaryota</taxon>
        <taxon>Viridiplantae</taxon>
        <taxon>Streptophyta</taxon>
        <taxon>Embryophyta</taxon>
        <taxon>Tracheophyta</taxon>
        <taxon>Spermatophyta</taxon>
        <taxon>Magnoliopsida</taxon>
        <taxon>Liliopsida</taxon>
        <taxon>Poales</taxon>
        <taxon>Poaceae</taxon>
        <taxon>BOP clade</taxon>
        <taxon>Pooideae</taxon>
        <taxon>Triticodae</taxon>
        <taxon>Triticeae</taxon>
        <taxon>Hordeinae</taxon>
        <taxon>Hordeum</taxon>
    </lineage>
</organism>
<evidence type="ECO:0008006" key="4">
    <source>
        <dbReference type="Google" id="ProtNLM"/>
    </source>
</evidence>
<dbReference type="Gramene" id="HORVU.MOREX.r2.6HG0513700.1">
    <property type="protein sequence ID" value="HORVU.MOREX.r2.6HG0513700.1"/>
    <property type="gene ID" value="HORVU.MOREX.r2.6HG0513700"/>
</dbReference>
<evidence type="ECO:0000313" key="2">
    <source>
        <dbReference type="EnsemblPlants" id="HORVU.MOREX.r3.6HG0619350.1"/>
    </source>
</evidence>
<accession>A0A8I6Z3W9</accession>
<reference evidence="2" key="3">
    <citation type="submission" date="2022-01" db="UniProtKB">
        <authorList>
            <consortium name="EnsemblPlants"/>
        </authorList>
    </citation>
    <scope>IDENTIFICATION</scope>
    <source>
        <strain evidence="2">subsp. vulgare</strain>
    </source>
</reference>
<dbReference type="InterPro" id="IPR047664">
    <property type="entry name" value="SWEET"/>
</dbReference>
<feature type="transmembrane region" description="Helical" evidence="1">
    <location>
        <begin position="6"/>
        <end position="25"/>
    </location>
</feature>
<dbReference type="Proteomes" id="UP000011116">
    <property type="component" value="Chromosome 6H"/>
</dbReference>
<feature type="transmembrane region" description="Helical" evidence="1">
    <location>
        <begin position="74"/>
        <end position="92"/>
    </location>
</feature>
<evidence type="ECO:0000313" key="3">
    <source>
        <dbReference type="Proteomes" id="UP000011116"/>
    </source>
</evidence>
<keyword evidence="1" id="KW-0472">Membrane</keyword>
<name>A0A8I6Z3W9_HORVV</name>
<dbReference type="PANTHER" id="PTHR10791:SF196">
    <property type="entry name" value="BIDIRECTIONAL SUGAR TRANSPORTER SWEET11"/>
    <property type="match status" value="1"/>
</dbReference>
<protein>
    <recommendedName>
        <fullName evidence="4">Bidirectional sugar transporter SWEET</fullName>
    </recommendedName>
</protein>
<keyword evidence="1" id="KW-0812">Transmembrane</keyword>
<evidence type="ECO:0000256" key="1">
    <source>
        <dbReference type="SAM" id="Phobius"/>
    </source>
</evidence>
<keyword evidence="3" id="KW-1185">Reference proteome</keyword>
<dbReference type="EnsemblPlants" id="HORVU.MOREX.r3.6HG0619350.1">
    <property type="protein sequence ID" value="HORVU.MOREX.r3.6HG0619350.1"/>
    <property type="gene ID" value="HORVU.MOREX.r3.6HG0619350"/>
</dbReference>
<proteinExistence type="predicted"/>
<reference evidence="3" key="1">
    <citation type="journal article" date="2012" name="Nature">
        <title>A physical, genetic and functional sequence assembly of the barley genome.</title>
        <authorList>
            <consortium name="The International Barley Genome Sequencing Consortium"/>
            <person name="Mayer K.F."/>
            <person name="Waugh R."/>
            <person name="Brown J.W."/>
            <person name="Schulman A."/>
            <person name="Langridge P."/>
            <person name="Platzer M."/>
            <person name="Fincher G.B."/>
            <person name="Muehlbauer G.J."/>
            <person name="Sato K."/>
            <person name="Close T.J."/>
            <person name="Wise R.P."/>
            <person name="Stein N."/>
        </authorList>
    </citation>
    <scope>NUCLEOTIDE SEQUENCE [LARGE SCALE GENOMIC DNA]</scope>
    <source>
        <strain evidence="3">cv. Morex</strain>
    </source>
</reference>
<dbReference type="SMR" id="A0A8I6Z3W9"/>
<feature type="transmembrane region" description="Helical" evidence="1">
    <location>
        <begin position="99"/>
        <end position="118"/>
    </location>
</feature>
<keyword evidence="1" id="KW-1133">Transmembrane helix</keyword>
<reference evidence="2" key="2">
    <citation type="submission" date="2020-10" db="EMBL/GenBank/DDBJ databases">
        <authorList>
            <person name="Scholz U."/>
            <person name="Mascher M."/>
            <person name="Fiebig A."/>
        </authorList>
    </citation>
    <scope>NUCLEOTIDE SEQUENCE [LARGE SCALE GENOMIC DNA]</scope>
    <source>
        <strain evidence="2">cv. Morex</strain>
    </source>
</reference>
<dbReference type="PANTHER" id="PTHR10791">
    <property type="entry name" value="RAG1-ACTIVATING PROTEIN 1"/>
    <property type="match status" value="1"/>
</dbReference>
<dbReference type="GO" id="GO:0051119">
    <property type="term" value="F:sugar transmembrane transporter activity"/>
    <property type="evidence" value="ECO:0007669"/>
    <property type="project" value="InterPro"/>
</dbReference>
<dbReference type="Gramene" id="HORVU.MOREX.r3.6HG0619350.1">
    <property type="protein sequence ID" value="HORVU.MOREX.r3.6HG0619350.1"/>
    <property type="gene ID" value="HORVU.MOREX.r3.6HG0619350"/>
</dbReference>
<feature type="transmembrane region" description="Helical" evidence="1">
    <location>
        <begin position="46"/>
        <end position="62"/>
    </location>
</feature>
<feature type="transmembrane region" description="Helical" evidence="1">
    <location>
        <begin position="184"/>
        <end position="208"/>
    </location>
</feature>